<evidence type="ECO:0000256" key="5">
    <source>
        <dbReference type="PIRSR" id="PIRSR016020-1"/>
    </source>
</evidence>
<comment type="caution">
    <text evidence="6">The sequence shown here is derived from an EMBL/GenBank/DDBJ whole genome shotgun (WGS) entry which is preliminary data.</text>
</comment>
<dbReference type="PANTHER" id="PTHR11122:SF13">
    <property type="entry name" value="GLUCOSE-6-PHOSPHATE 1-EPIMERASE"/>
    <property type="match status" value="1"/>
</dbReference>
<dbReference type="GO" id="GO:0030246">
    <property type="term" value="F:carbohydrate binding"/>
    <property type="evidence" value="ECO:0007669"/>
    <property type="project" value="InterPro"/>
</dbReference>
<dbReference type="GO" id="GO:0005975">
    <property type="term" value="P:carbohydrate metabolic process"/>
    <property type="evidence" value="ECO:0007669"/>
    <property type="project" value="InterPro"/>
</dbReference>
<dbReference type="GO" id="GO:0047938">
    <property type="term" value="F:glucose-6-phosphate 1-epimerase activity"/>
    <property type="evidence" value="ECO:0007669"/>
    <property type="project" value="UniProtKB-EC"/>
</dbReference>
<dbReference type="CDD" id="cd09020">
    <property type="entry name" value="D-hex-6-P-epi_like"/>
    <property type="match status" value="1"/>
</dbReference>
<dbReference type="Proteomes" id="UP000298438">
    <property type="component" value="Unassembled WGS sequence"/>
</dbReference>
<comment type="similarity">
    <text evidence="2">Belongs to the glucose-6-phosphate 1-epimerase family.</text>
</comment>
<dbReference type="PIRSF" id="PIRSF016020">
    <property type="entry name" value="PHexose_mutarotase"/>
    <property type="match status" value="1"/>
</dbReference>
<dbReference type="InterPro" id="IPR014718">
    <property type="entry name" value="GH-type_carb-bd"/>
</dbReference>
<organism evidence="6 7">
    <name type="scientific">Zemynaea arenosa</name>
    <dbReference type="NCBI Taxonomy" id="2561931"/>
    <lineage>
        <taxon>Bacteria</taxon>
        <taxon>Pseudomonadati</taxon>
        <taxon>Pseudomonadota</taxon>
        <taxon>Betaproteobacteria</taxon>
        <taxon>Burkholderiales</taxon>
        <taxon>Oxalobacteraceae</taxon>
        <taxon>Telluria group</taxon>
        <taxon>Zemynaea</taxon>
    </lineage>
</organism>
<name>A0A4Y9SN66_9BURK</name>
<keyword evidence="4" id="KW-0413">Isomerase</keyword>
<dbReference type="EMBL" id="SPVF01000063">
    <property type="protein sequence ID" value="TFW26577.1"/>
    <property type="molecule type" value="Genomic_DNA"/>
</dbReference>
<dbReference type="InterPro" id="IPR025532">
    <property type="entry name" value="G6P_1-epimerase"/>
</dbReference>
<evidence type="ECO:0000256" key="2">
    <source>
        <dbReference type="ARBA" id="ARBA00005866"/>
    </source>
</evidence>
<dbReference type="InterPro" id="IPR008183">
    <property type="entry name" value="Aldose_1/G6P_1-epimerase"/>
</dbReference>
<dbReference type="RefSeq" id="WP_135205965.1">
    <property type="nucleotide sequence ID" value="NZ_SPVF01000063.1"/>
</dbReference>
<evidence type="ECO:0000313" key="6">
    <source>
        <dbReference type="EMBL" id="TFW26577.1"/>
    </source>
</evidence>
<gene>
    <name evidence="6" type="ORF">E4L96_04155</name>
</gene>
<dbReference type="PANTHER" id="PTHR11122">
    <property type="entry name" value="APOSPORY-ASSOCIATED PROTEIN C-RELATED"/>
    <property type="match status" value="1"/>
</dbReference>
<reference evidence="6 7" key="1">
    <citation type="submission" date="2019-03" db="EMBL/GenBank/DDBJ databases">
        <title>Draft Genome Sequence of Massilia arenosa sp. nov., a Novel Massilia Species Isolated from a Sandy-loam Maize Soil.</title>
        <authorList>
            <person name="Raths R."/>
            <person name="Peta V."/>
            <person name="Bucking H."/>
        </authorList>
    </citation>
    <scope>NUCLEOTIDE SEQUENCE [LARGE SCALE GENOMIC DNA]</scope>
    <source>
        <strain evidence="6 7">MC02</strain>
    </source>
</reference>
<keyword evidence="7" id="KW-1185">Reference proteome</keyword>
<evidence type="ECO:0000313" key="7">
    <source>
        <dbReference type="Proteomes" id="UP000298438"/>
    </source>
</evidence>
<dbReference type="Gene3D" id="2.70.98.10">
    <property type="match status" value="1"/>
</dbReference>
<feature type="active site" evidence="5">
    <location>
        <position position="237"/>
    </location>
</feature>
<sequence length="260" mass="28441">MTTTTTTYGHLPAIRIASPEGAEAIVTLFGAHLVSWKSADGKQRIFMSEHSALDGSKALRGGVPVIFPQFAERGTGMRHGFARTATWRHVAGGVEGTMGYGLFELTHADLAPQVAEAWPHEFALRLRVALHDKELQLVLEVENTGEDLLQFAAALHTYFHIDAGEEARITGLEAAPLVIRDKIDRIYRHIGAPIQLNGMRLEQSGFRDAVVWNPGPADAAALSDLGDDEWQRFVCIEPASVDPMPLYPGETWTGRHVVTA</sequence>
<dbReference type="Pfam" id="PF01263">
    <property type="entry name" value="Aldose_epim"/>
    <property type="match status" value="1"/>
</dbReference>
<protein>
    <recommendedName>
        <fullName evidence="3">glucose-6-phosphate 1-epimerase</fullName>
        <ecNumber evidence="3">5.1.3.15</ecNumber>
    </recommendedName>
</protein>
<accession>A0A4Y9SN66</accession>
<evidence type="ECO:0000256" key="4">
    <source>
        <dbReference type="ARBA" id="ARBA00023235"/>
    </source>
</evidence>
<feature type="active site" evidence="5">
    <location>
        <position position="156"/>
    </location>
</feature>
<dbReference type="EC" id="5.1.3.15" evidence="3"/>
<evidence type="ECO:0000256" key="1">
    <source>
        <dbReference type="ARBA" id="ARBA00001096"/>
    </source>
</evidence>
<dbReference type="OrthoDB" id="9790727at2"/>
<dbReference type="InterPro" id="IPR011013">
    <property type="entry name" value="Gal_mutarotase_sf_dom"/>
</dbReference>
<dbReference type="AlphaFoldDB" id="A0A4Y9SN66"/>
<proteinExistence type="inferred from homology"/>
<dbReference type="GO" id="GO:0005737">
    <property type="term" value="C:cytoplasm"/>
    <property type="evidence" value="ECO:0007669"/>
    <property type="project" value="TreeGrafter"/>
</dbReference>
<comment type="catalytic activity">
    <reaction evidence="1">
        <text>alpha-D-glucose 6-phosphate = beta-D-glucose 6-phosphate</text>
        <dbReference type="Rhea" id="RHEA:16249"/>
        <dbReference type="ChEBI" id="CHEBI:58225"/>
        <dbReference type="ChEBI" id="CHEBI:58247"/>
        <dbReference type="EC" id="5.1.3.15"/>
    </reaction>
</comment>
<dbReference type="SUPFAM" id="SSF74650">
    <property type="entry name" value="Galactose mutarotase-like"/>
    <property type="match status" value="1"/>
</dbReference>
<evidence type="ECO:0000256" key="3">
    <source>
        <dbReference type="ARBA" id="ARBA00012083"/>
    </source>
</evidence>